<reference evidence="1" key="1">
    <citation type="submission" date="2022-07" db="EMBL/GenBank/DDBJ databases">
        <title>Phylogenomic reconstructions and comparative analyses of Kickxellomycotina fungi.</title>
        <authorList>
            <person name="Reynolds N.K."/>
            <person name="Stajich J.E."/>
            <person name="Barry K."/>
            <person name="Grigoriev I.V."/>
            <person name="Crous P."/>
            <person name="Smith M.E."/>
        </authorList>
    </citation>
    <scope>NUCLEOTIDE SEQUENCE</scope>
    <source>
        <strain evidence="1">NRRL 5244</strain>
    </source>
</reference>
<evidence type="ECO:0000313" key="2">
    <source>
        <dbReference type="Proteomes" id="UP001150603"/>
    </source>
</evidence>
<gene>
    <name evidence="1" type="ORF">FBU59_002275</name>
</gene>
<name>A0ACC1JBL0_9FUNG</name>
<organism evidence="1 2">
    <name type="scientific">Linderina macrospora</name>
    <dbReference type="NCBI Taxonomy" id="4868"/>
    <lineage>
        <taxon>Eukaryota</taxon>
        <taxon>Fungi</taxon>
        <taxon>Fungi incertae sedis</taxon>
        <taxon>Zoopagomycota</taxon>
        <taxon>Kickxellomycotina</taxon>
        <taxon>Kickxellomycetes</taxon>
        <taxon>Kickxellales</taxon>
        <taxon>Kickxellaceae</taxon>
        <taxon>Linderina</taxon>
    </lineage>
</organism>
<sequence length="109" mass="11559">MKFIAVSALLAAAVSAASIDFHSPEAAACATRHWGEIVDIINPKIPLMNQFLSGEKLEQVKGMLGGKKELSKDEVPPADFISKAADALPPVLLEKFGGDIIAKCVAEQK</sequence>
<protein>
    <submittedName>
        <fullName evidence="1">Uncharacterized protein</fullName>
    </submittedName>
</protein>
<evidence type="ECO:0000313" key="1">
    <source>
        <dbReference type="EMBL" id="KAJ1945547.1"/>
    </source>
</evidence>
<accession>A0ACC1JBL0</accession>
<comment type="caution">
    <text evidence="1">The sequence shown here is derived from an EMBL/GenBank/DDBJ whole genome shotgun (WGS) entry which is preliminary data.</text>
</comment>
<keyword evidence="2" id="KW-1185">Reference proteome</keyword>
<proteinExistence type="predicted"/>
<dbReference type="EMBL" id="JANBPW010001218">
    <property type="protein sequence ID" value="KAJ1945547.1"/>
    <property type="molecule type" value="Genomic_DNA"/>
</dbReference>
<dbReference type="Proteomes" id="UP001150603">
    <property type="component" value="Unassembled WGS sequence"/>
</dbReference>